<comment type="function">
    <text evidence="5 6">Cell division protein that is involved in the assembly of the Z ring. May serve as a membrane anchor for the Z ring.</text>
</comment>
<dbReference type="PANTHER" id="PTHR32432:SF4">
    <property type="entry name" value="CELL DIVISION PROTEIN FTSA"/>
    <property type="match status" value="1"/>
</dbReference>
<keyword evidence="4 5" id="KW-0131">Cell cycle</keyword>
<dbReference type="InterPro" id="IPR050696">
    <property type="entry name" value="FtsA/MreB"/>
</dbReference>
<name>A0A2P6ARW2_9GAMM</name>
<dbReference type="CDD" id="cd24048">
    <property type="entry name" value="ASKHA_NBD_FtsA"/>
    <property type="match status" value="1"/>
</dbReference>
<dbReference type="SUPFAM" id="SSF53067">
    <property type="entry name" value="Actin-like ATPase domain"/>
    <property type="match status" value="2"/>
</dbReference>
<sequence>MANNSVQAPMIVAVDIGTSKVVCLVGQVNPLEQTLEIVGVGSRPSRGMRKGVVVNIDEMMDAIQGAVSEAELMADCRIHSAYIGIAGSHIGGRNSQAVVAIRDGEVAQTDIDRVVDAAKSGANPVDQRILHVLPQEFVVDDQGDVRNPLGMAGVRLEGHIHMVTCSANAAQNLEKCVRGAGLDIDEVILEQLASSHAVLTDDEKELGVCLIDIGGGTTDIAVFVRGAIRHTAVIPIAGDQVTNDIAMALRTPTPAADEIKTRYACVVPQMVDPEQTVSVPGMGDRPARTMARQTLAAVVEPRYEELFSLVQYELERSGYADQLAAGVVMTGGSAKIEGAVQLAESIFHLPVRIGMPKSLRLGGMEELLHNPIYATGIGLLMYGKQRLAASGAGAQVRRRGDQGDGAGFGSMMQKMKGWFASNF</sequence>
<proteinExistence type="inferred from homology"/>
<keyword evidence="3 5" id="KW-0472">Membrane</keyword>
<protein>
    <recommendedName>
        <fullName evidence="5 6">Cell division protein FtsA</fullName>
    </recommendedName>
</protein>
<keyword evidence="2 5" id="KW-0132">Cell division</keyword>
<comment type="caution">
    <text evidence="8">The sequence shown here is derived from an EMBL/GenBank/DDBJ whole genome shotgun (WGS) entry which is preliminary data.</text>
</comment>
<gene>
    <name evidence="5 8" type="primary">ftsA</name>
    <name evidence="8" type="ORF">C5O18_06650</name>
</gene>
<dbReference type="InterPro" id="IPR003494">
    <property type="entry name" value="SHS2_FtsA"/>
</dbReference>
<dbReference type="NCBIfam" id="NF007009">
    <property type="entry name" value="PRK09472.1"/>
    <property type="match status" value="1"/>
</dbReference>
<evidence type="ECO:0000256" key="1">
    <source>
        <dbReference type="ARBA" id="ARBA00022475"/>
    </source>
</evidence>
<keyword evidence="9" id="KW-1185">Reference proteome</keyword>
<evidence type="ECO:0000256" key="6">
    <source>
        <dbReference type="PIRNR" id="PIRNR003101"/>
    </source>
</evidence>
<feature type="domain" description="SHS2" evidence="7">
    <location>
        <begin position="11"/>
        <end position="198"/>
    </location>
</feature>
<dbReference type="HAMAP" id="MF_02033">
    <property type="entry name" value="FtsA"/>
    <property type="match status" value="1"/>
</dbReference>
<dbReference type="Gene3D" id="3.30.1490.110">
    <property type="match status" value="1"/>
</dbReference>
<evidence type="ECO:0000259" key="7">
    <source>
        <dbReference type="SMART" id="SM00842"/>
    </source>
</evidence>
<comment type="similarity">
    <text evidence="5 6">Belongs to the FtsA/MreB family.</text>
</comment>
<dbReference type="Pfam" id="PF14450">
    <property type="entry name" value="FtsA"/>
    <property type="match status" value="1"/>
</dbReference>
<comment type="subunit">
    <text evidence="5">Self-interacts. Interacts with FtsZ.</text>
</comment>
<organism evidence="8 9">
    <name type="scientific">Amnimonas aquatica</name>
    <dbReference type="NCBI Taxonomy" id="2094561"/>
    <lineage>
        <taxon>Bacteria</taxon>
        <taxon>Pseudomonadati</taxon>
        <taxon>Pseudomonadota</taxon>
        <taxon>Gammaproteobacteria</taxon>
        <taxon>Moraxellales</taxon>
        <taxon>Moraxellaceae</taxon>
        <taxon>Amnimonas</taxon>
    </lineage>
</organism>
<dbReference type="AlphaFoldDB" id="A0A2P6ARW2"/>
<dbReference type="Pfam" id="PF02491">
    <property type="entry name" value="SHS2_FTSA"/>
    <property type="match status" value="1"/>
</dbReference>
<dbReference type="GO" id="GO:0009898">
    <property type="term" value="C:cytoplasmic side of plasma membrane"/>
    <property type="evidence" value="ECO:0007669"/>
    <property type="project" value="UniProtKB-UniRule"/>
</dbReference>
<reference evidence="9" key="1">
    <citation type="submission" date="2018-02" db="EMBL/GenBank/DDBJ databases">
        <title>Genome sequencing of Solimonas sp. HR-BB.</title>
        <authorList>
            <person name="Lee Y."/>
            <person name="Jeon C.O."/>
        </authorList>
    </citation>
    <scope>NUCLEOTIDE SEQUENCE [LARGE SCALE GENOMIC DNA]</scope>
    <source>
        <strain evidence="9">HR-E</strain>
    </source>
</reference>
<evidence type="ECO:0000256" key="4">
    <source>
        <dbReference type="ARBA" id="ARBA00023306"/>
    </source>
</evidence>
<dbReference type="Proteomes" id="UP000243900">
    <property type="component" value="Unassembled WGS sequence"/>
</dbReference>
<dbReference type="FunFam" id="3.30.420.40:FF:000032">
    <property type="entry name" value="Cell division protein FtsA"/>
    <property type="match status" value="1"/>
</dbReference>
<evidence type="ECO:0000313" key="9">
    <source>
        <dbReference type="Proteomes" id="UP000243900"/>
    </source>
</evidence>
<dbReference type="EMBL" id="PTQZ01000147">
    <property type="protein sequence ID" value="PQA39802.1"/>
    <property type="molecule type" value="Genomic_DNA"/>
</dbReference>
<evidence type="ECO:0000256" key="5">
    <source>
        <dbReference type="HAMAP-Rule" id="MF_02033"/>
    </source>
</evidence>
<accession>A0A2P6ARW2</accession>
<dbReference type="PANTHER" id="PTHR32432">
    <property type="entry name" value="CELL DIVISION PROTEIN FTSA-RELATED"/>
    <property type="match status" value="1"/>
</dbReference>
<dbReference type="GO" id="GO:0032153">
    <property type="term" value="C:cell division site"/>
    <property type="evidence" value="ECO:0007669"/>
    <property type="project" value="UniProtKB-UniRule"/>
</dbReference>
<dbReference type="OrthoDB" id="9810567at2"/>
<dbReference type="SMART" id="SM00842">
    <property type="entry name" value="FtsA"/>
    <property type="match status" value="1"/>
</dbReference>
<dbReference type="PIRSF" id="PIRSF003101">
    <property type="entry name" value="FtsA"/>
    <property type="match status" value="1"/>
</dbReference>
<dbReference type="InterPro" id="IPR020823">
    <property type="entry name" value="Cell_div_FtsA"/>
</dbReference>
<dbReference type="InterPro" id="IPR043129">
    <property type="entry name" value="ATPase_NBD"/>
</dbReference>
<dbReference type="Gene3D" id="3.30.420.40">
    <property type="match status" value="1"/>
</dbReference>
<dbReference type="NCBIfam" id="TIGR01174">
    <property type="entry name" value="ftsA"/>
    <property type="match status" value="1"/>
</dbReference>
<evidence type="ECO:0000313" key="8">
    <source>
        <dbReference type="EMBL" id="PQA39802.1"/>
    </source>
</evidence>
<keyword evidence="1 5" id="KW-1003">Cell membrane</keyword>
<dbReference type="RefSeq" id="WP_105192585.1">
    <property type="nucleotide sequence ID" value="NZ_PTQZ01000147.1"/>
</dbReference>
<comment type="subcellular location">
    <subcellularLocation>
        <location evidence="5">Cell membrane</location>
        <topology evidence="5">Peripheral membrane protein</topology>
        <orientation evidence="5">Cytoplasmic side</orientation>
    </subcellularLocation>
    <text evidence="5">Localizes to the Z ring in an FtsZ-dependent manner. Targeted to the membrane through a conserved C-terminal amphipathic helix.</text>
</comment>
<evidence type="ECO:0000256" key="3">
    <source>
        <dbReference type="ARBA" id="ARBA00023136"/>
    </source>
</evidence>
<evidence type="ECO:0000256" key="2">
    <source>
        <dbReference type="ARBA" id="ARBA00022618"/>
    </source>
</evidence>
<dbReference type="GO" id="GO:0043093">
    <property type="term" value="P:FtsZ-dependent cytokinesis"/>
    <property type="evidence" value="ECO:0007669"/>
    <property type="project" value="UniProtKB-UniRule"/>
</dbReference>